<dbReference type="InParanoid" id="H3BF34"/>
<organism evidence="17 18">
    <name type="scientific">Latimeria chalumnae</name>
    <name type="common">Coelacanth</name>
    <dbReference type="NCBI Taxonomy" id="7897"/>
    <lineage>
        <taxon>Eukaryota</taxon>
        <taxon>Metazoa</taxon>
        <taxon>Chordata</taxon>
        <taxon>Craniata</taxon>
        <taxon>Vertebrata</taxon>
        <taxon>Euteleostomi</taxon>
        <taxon>Coelacanthiformes</taxon>
        <taxon>Coelacanthidae</taxon>
        <taxon>Latimeria</taxon>
    </lineage>
</organism>
<keyword evidence="18" id="KW-1185">Reference proteome</keyword>
<keyword evidence="5" id="KW-1003">Cell membrane</keyword>
<evidence type="ECO:0000313" key="18">
    <source>
        <dbReference type="Proteomes" id="UP000008672"/>
    </source>
</evidence>
<evidence type="ECO:0000256" key="8">
    <source>
        <dbReference type="ARBA" id="ARBA00022949"/>
    </source>
</evidence>
<reference evidence="17" key="2">
    <citation type="submission" date="2025-08" db="UniProtKB">
        <authorList>
            <consortium name="Ensembl"/>
        </authorList>
    </citation>
    <scope>IDENTIFICATION</scope>
</reference>
<dbReference type="GO" id="GO:0070161">
    <property type="term" value="C:anchoring junction"/>
    <property type="evidence" value="ECO:0007669"/>
    <property type="project" value="UniProtKB-SubCell"/>
</dbReference>
<reference evidence="17" key="3">
    <citation type="submission" date="2025-09" db="UniProtKB">
        <authorList>
            <consortium name="Ensembl"/>
        </authorList>
    </citation>
    <scope>IDENTIFICATION</scope>
</reference>
<evidence type="ECO:0000256" key="7">
    <source>
        <dbReference type="ARBA" id="ARBA00022692"/>
    </source>
</evidence>
<evidence type="ECO:0000256" key="11">
    <source>
        <dbReference type="ARBA" id="ARBA00034651"/>
    </source>
</evidence>
<sequence>MLGELRSLAFVRAVFAEFSATMVFVFFGAGSALSWSTAPLNTLQISLAFGLAIATMVQGVGHISGAHLNPAVTLAFLFGSHISMLRALFYITAQVLGGMAGAAVLYGVTPPSVRGDLAINNLHPEVKSGHAFVLEAILTFQLVLCIYATTDDRRTGCLGSQALAIGFSVTLGHLIGIPFTGTSMNPARSFGPSVVVGKFPHHWWVFWVGPIIGGVVAGQLYDLVLFPRIKKSLERLSVLIGHFPDRDKDEPEPCKKPRPELGLRDMPKFSEKEKI</sequence>
<dbReference type="Pfam" id="PF00230">
    <property type="entry name" value="MIP"/>
    <property type="match status" value="1"/>
</dbReference>
<evidence type="ECO:0000256" key="14">
    <source>
        <dbReference type="RuleBase" id="RU000477"/>
    </source>
</evidence>
<dbReference type="GO" id="GO:0005212">
    <property type="term" value="F:structural constituent of eye lens"/>
    <property type="evidence" value="ECO:0007669"/>
    <property type="project" value="UniProtKB-KW"/>
</dbReference>
<feature type="transmembrane region" description="Helical" evidence="16">
    <location>
        <begin position="45"/>
        <end position="66"/>
    </location>
</feature>
<evidence type="ECO:0000256" key="10">
    <source>
        <dbReference type="ARBA" id="ARBA00023136"/>
    </source>
</evidence>
<evidence type="ECO:0000256" key="2">
    <source>
        <dbReference type="ARBA" id="ARBA00004651"/>
    </source>
</evidence>
<evidence type="ECO:0000256" key="6">
    <source>
        <dbReference type="ARBA" id="ARBA00022613"/>
    </source>
</evidence>
<feature type="transmembrane region" description="Helical" evidence="16">
    <location>
        <begin position="204"/>
        <end position="226"/>
    </location>
</feature>
<dbReference type="EMBL" id="AFYH01001367">
    <property type="status" value="NOT_ANNOTATED_CDS"/>
    <property type="molecule type" value="Genomic_DNA"/>
</dbReference>
<name>H3BF34_LATCH</name>
<dbReference type="PANTHER" id="PTHR19139:SF39">
    <property type="entry name" value="LENS FIBER MAJOR INTRINSIC PROTEIN"/>
    <property type="match status" value="1"/>
</dbReference>
<evidence type="ECO:0000256" key="5">
    <source>
        <dbReference type="ARBA" id="ARBA00022475"/>
    </source>
</evidence>
<dbReference type="EMBL" id="AFYH01001365">
    <property type="status" value="NOT_ANNOTATED_CDS"/>
    <property type="molecule type" value="Genomic_DNA"/>
</dbReference>
<keyword evidence="10 16" id="KW-0472">Membrane</keyword>
<keyword evidence="8" id="KW-0965">Cell junction</keyword>
<feature type="region of interest" description="Disordered" evidence="15">
    <location>
        <begin position="246"/>
        <end position="275"/>
    </location>
</feature>
<dbReference type="OMA" id="RAFLYWI"/>
<evidence type="ECO:0000256" key="15">
    <source>
        <dbReference type="SAM" id="MobiDB-lite"/>
    </source>
</evidence>
<dbReference type="InterPro" id="IPR022357">
    <property type="entry name" value="MIP_CS"/>
</dbReference>
<dbReference type="Proteomes" id="UP000008672">
    <property type="component" value="Unassembled WGS sequence"/>
</dbReference>
<dbReference type="CDD" id="cd00333">
    <property type="entry name" value="MIP"/>
    <property type="match status" value="1"/>
</dbReference>
<evidence type="ECO:0000256" key="9">
    <source>
        <dbReference type="ARBA" id="ARBA00022989"/>
    </source>
</evidence>
<dbReference type="PRINTS" id="PR00783">
    <property type="entry name" value="MINTRINSICP"/>
</dbReference>
<evidence type="ECO:0000256" key="13">
    <source>
        <dbReference type="ARBA" id="ARBA00049624"/>
    </source>
</evidence>
<keyword evidence="4 14" id="KW-0813">Transport</keyword>
<evidence type="ECO:0000256" key="12">
    <source>
        <dbReference type="ARBA" id="ARBA00039782"/>
    </source>
</evidence>
<comment type="subcellular location">
    <subcellularLocation>
        <location evidence="1">Cell junction</location>
    </subcellularLocation>
    <subcellularLocation>
        <location evidence="2">Cell membrane</location>
        <topology evidence="2">Multi-pass membrane protein</topology>
    </subcellularLocation>
</comment>
<dbReference type="NCBIfam" id="TIGR00861">
    <property type="entry name" value="MIP"/>
    <property type="match status" value="1"/>
</dbReference>
<dbReference type="PROSITE" id="PS00221">
    <property type="entry name" value="MIP"/>
    <property type="match status" value="1"/>
</dbReference>
<comment type="catalytic activity">
    <reaction evidence="11">
        <text>H2O(in) = H2O(out)</text>
        <dbReference type="Rhea" id="RHEA:29667"/>
        <dbReference type="ChEBI" id="CHEBI:15377"/>
    </reaction>
</comment>
<evidence type="ECO:0000256" key="1">
    <source>
        <dbReference type="ARBA" id="ARBA00004282"/>
    </source>
</evidence>
<dbReference type="PANTHER" id="PTHR19139">
    <property type="entry name" value="AQUAPORIN TRANSPORTER"/>
    <property type="match status" value="1"/>
</dbReference>
<feature type="transmembrane region" description="Helical" evidence="16">
    <location>
        <begin position="129"/>
        <end position="150"/>
    </location>
</feature>
<dbReference type="eggNOG" id="KOG0223">
    <property type="taxonomic scope" value="Eukaryota"/>
</dbReference>
<keyword evidence="9 16" id="KW-1133">Transmembrane helix</keyword>
<comment type="function">
    <text evidence="13">Aquaporins form homotetrameric transmembrane channels, with each monomer independently mediating water transport across the plasma membrane along its osmotic gradient. Specifically expressed in lens fiber cells, this aquaporin is crucial for maintaining lens water homeostasis and transparency. Beyond water permeability, it also acts as a cell-to-cell adhesion molecule, forming thin junctions between lens fiber cells that are essential for maintaining the ordered structure and transparency of the lens.</text>
</comment>
<evidence type="ECO:0000256" key="16">
    <source>
        <dbReference type="SAM" id="Phobius"/>
    </source>
</evidence>
<protein>
    <recommendedName>
        <fullName evidence="12">Lens fiber major intrinsic protein</fullName>
    </recommendedName>
</protein>
<dbReference type="Ensembl" id="ENSLACT00000020645.1">
    <property type="protein sequence ID" value="ENSLACP00000020505.1"/>
    <property type="gene ID" value="ENSLACG00000018022.1"/>
</dbReference>
<evidence type="ECO:0000313" key="17">
    <source>
        <dbReference type="Ensembl" id="ENSLACP00000020505.1"/>
    </source>
</evidence>
<keyword evidence="7 14" id="KW-0812">Transmembrane</keyword>
<dbReference type="FunFam" id="1.20.1080.10:FF:000003">
    <property type="entry name" value="Lens fiber major intrinsic"/>
    <property type="match status" value="1"/>
</dbReference>
<dbReference type="InterPro" id="IPR000425">
    <property type="entry name" value="MIP"/>
</dbReference>
<feature type="transmembrane region" description="Helical" evidence="16">
    <location>
        <begin position="162"/>
        <end position="184"/>
    </location>
</feature>
<dbReference type="GO" id="GO:0005886">
    <property type="term" value="C:plasma membrane"/>
    <property type="evidence" value="ECO:0007669"/>
    <property type="project" value="UniProtKB-SubCell"/>
</dbReference>
<comment type="similarity">
    <text evidence="3 14">Belongs to the MIP/aquaporin (TC 1.A.8) family.</text>
</comment>
<gene>
    <name evidence="17" type="primary">LOC102352165</name>
</gene>
<dbReference type="Gene3D" id="1.20.1080.10">
    <property type="entry name" value="Glycerol uptake facilitator protein"/>
    <property type="match status" value="1"/>
</dbReference>
<evidence type="ECO:0000256" key="3">
    <source>
        <dbReference type="ARBA" id="ARBA00006175"/>
    </source>
</evidence>
<feature type="transmembrane region" description="Helical" evidence="16">
    <location>
        <begin position="9"/>
        <end position="33"/>
    </location>
</feature>
<evidence type="ECO:0000256" key="4">
    <source>
        <dbReference type="ARBA" id="ARBA00022448"/>
    </source>
</evidence>
<dbReference type="HOGENOM" id="CLU_020019_3_3_1"/>
<dbReference type="PRINTS" id="PR02016">
    <property type="entry name" value="AQUAPORIN4"/>
</dbReference>
<reference evidence="18" key="1">
    <citation type="submission" date="2011-08" db="EMBL/GenBank/DDBJ databases">
        <title>The draft genome of Latimeria chalumnae.</title>
        <authorList>
            <person name="Di Palma F."/>
            <person name="Alfoldi J."/>
            <person name="Johnson J."/>
            <person name="Berlin A."/>
            <person name="Gnerre S."/>
            <person name="Jaffe D."/>
            <person name="MacCallum I."/>
            <person name="Young S."/>
            <person name="Walker B.J."/>
            <person name="Lander E."/>
            <person name="Lindblad-Toh K."/>
        </authorList>
    </citation>
    <scope>NUCLEOTIDE SEQUENCE [LARGE SCALE GENOMIC DNA]</scope>
    <source>
        <strain evidence="18">Wild caught</strain>
    </source>
</reference>
<keyword evidence="6" id="KW-0273">Eye lens protein</keyword>
<dbReference type="SUPFAM" id="SSF81338">
    <property type="entry name" value="Aquaporin-like"/>
    <property type="match status" value="1"/>
</dbReference>
<feature type="transmembrane region" description="Helical" evidence="16">
    <location>
        <begin position="87"/>
        <end position="109"/>
    </location>
</feature>
<dbReference type="InterPro" id="IPR034294">
    <property type="entry name" value="Aquaporin_transptr"/>
</dbReference>
<proteinExistence type="inferred from homology"/>
<dbReference type="GeneTree" id="ENSGT00940000156260"/>
<accession>H3BF34</accession>
<dbReference type="GO" id="GO:0015250">
    <property type="term" value="F:water channel activity"/>
    <property type="evidence" value="ECO:0007669"/>
    <property type="project" value="TreeGrafter"/>
</dbReference>
<dbReference type="AlphaFoldDB" id="H3BF34"/>
<dbReference type="InterPro" id="IPR023271">
    <property type="entry name" value="Aquaporin-like"/>
</dbReference>
<dbReference type="EMBL" id="AFYH01001366">
    <property type="status" value="NOT_ANNOTATED_CDS"/>
    <property type="molecule type" value="Genomic_DNA"/>
</dbReference>
<dbReference type="STRING" id="7897.ENSLACP00000020505"/>